<dbReference type="Proteomes" id="UP000523007">
    <property type="component" value="Unassembled WGS sequence"/>
</dbReference>
<dbReference type="InterPro" id="IPR029063">
    <property type="entry name" value="SAM-dependent_MTases_sf"/>
</dbReference>
<dbReference type="CDD" id="cd02440">
    <property type="entry name" value="AdoMet_MTases"/>
    <property type="match status" value="1"/>
</dbReference>
<keyword evidence="3" id="KW-1185">Reference proteome</keyword>
<dbReference type="InterPro" id="IPR041698">
    <property type="entry name" value="Methyltransf_25"/>
</dbReference>
<evidence type="ECO:0000313" key="3">
    <source>
        <dbReference type="Proteomes" id="UP000523007"/>
    </source>
</evidence>
<dbReference type="Gene3D" id="3.40.50.150">
    <property type="entry name" value="Vaccinia Virus protein VP39"/>
    <property type="match status" value="1"/>
</dbReference>
<accession>A0A7W7RJC1</accession>
<feature type="domain" description="Methyltransferase" evidence="1">
    <location>
        <begin position="49"/>
        <end position="144"/>
    </location>
</feature>
<dbReference type="EMBL" id="JACHJT010000001">
    <property type="protein sequence ID" value="MBB4932932.1"/>
    <property type="molecule type" value="Genomic_DNA"/>
</dbReference>
<dbReference type="SUPFAM" id="SSF53335">
    <property type="entry name" value="S-adenosyl-L-methionine-dependent methyltransferases"/>
    <property type="match status" value="1"/>
</dbReference>
<protein>
    <submittedName>
        <fullName evidence="2">SAM-dependent methyltransferase</fullName>
    </submittedName>
</protein>
<keyword evidence="2" id="KW-0808">Transferase</keyword>
<comment type="caution">
    <text evidence="2">The sequence shown here is derived from an EMBL/GenBank/DDBJ whole genome shotgun (WGS) entry which is preliminary data.</text>
</comment>
<sequence>MSQTHEGDNTLRRGFDTAAADFTSLGEYLWEPIGNAIAATTSPQPGERVLDACCGTGASAIPAAQLVGANGLVDAVDVSGPMITELRARAAQLPQLRAHHRDITAWDGGDPTGYDVVQSGLGIFFLPDMTAGTESLVAMARPGGRAAFAIWRGDAMAAAGRHLNRAVAAVTGGEEAPPRKPHLIDRINQADGFARWLGQRGLSDVQVAVNERSLPMTPELAWLVILGSGFRGALAQLPASAVASVRERYLTLLSEEGTDTLDATTLIGSGTTPTPPHR</sequence>
<reference evidence="2 3" key="1">
    <citation type="submission" date="2020-08" db="EMBL/GenBank/DDBJ databases">
        <title>Sequencing the genomes of 1000 actinobacteria strains.</title>
        <authorList>
            <person name="Klenk H.-P."/>
        </authorList>
    </citation>
    <scope>NUCLEOTIDE SEQUENCE [LARGE SCALE GENOMIC DNA]</scope>
    <source>
        <strain evidence="2 3">DSM 102030</strain>
    </source>
</reference>
<gene>
    <name evidence="2" type="ORF">F4561_003752</name>
</gene>
<keyword evidence="2" id="KW-0489">Methyltransferase</keyword>
<dbReference type="AlphaFoldDB" id="A0A7W7RJC1"/>
<proteinExistence type="predicted"/>
<evidence type="ECO:0000259" key="1">
    <source>
        <dbReference type="Pfam" id="PF13649"/>
    </source>
</evidence>
<organism evidence="2 3">
    <name type="scientific">Lipingzhangella halophila</name>
    <dbReference type="NCBI Taxonomy" id="1783352"/>
    <lineage>
        <taxon>Bacteria</taxon>
        <taxon>Bacillati</taxon>
        <taxon>Actinomycetota</taxon>
        <taxon>Actinomycetes</taxon>
        <taxon>Streptosporangiales</taxon>
        <taxon>Nocardiopsidaceae</taxon>
        <taxon>Lipingzhangella</taxon>
    </lineage>
</organism>
<name>A0A7W7RJC1_9ACTN</name>
<evidence type="ECO:0000313" key="2">
    <source>
        <dbReference type="EMBL" id="MBB4932932.1"/>
    </source>
</evidence>
<dbReference type="GO" id="GO:0008168">
    <property type="term" value="F:methyltransferase activity"/>
    <property type="evidence" value="ECO:0007669"/>
    <property type="project" value="UniProtKB-KW"/>
</dbReference>
<dbReference type="RefSeq" id="WP_184580630.1">
    <property type="nucleotide sequence ID" value="NZ_JACHJT010000001.1"/>
</dbReference>
<dbReference type="Pfam" id="PF13649">
    <property type="entry name" value="Methyltransf_25"/>
    <property type="match status" value="1"/>
</dbReference>
<dbReference type="GO" id="GO:0032259">
    <property type="term" value="P:methylation"/>
    <property type="evidence" value="ECO:0007669"/>
    <property type="project" value="UniProtKB-KW"/>
</dbReference>